<organism evidence="1 2">
    <name type="scientific">Trichonephila clavipes</name>
    <name type="common">Golden silk orbweaver</name>
    <name type="synonym">Nephila clavipes</name>
    <dbReference type="NCBI Taxonomy" id="2585209"/>
    <lineage>
        <taxon>Eukaryota</taxon>
        <taxon>Metazoa</taxon>
        <taxon>Ecdysozoa</taxon>
        <taxon>Arthropoda</taxon>
        <taxon>Chelicerata</taxon>
        <taxon>Arachnida</taxon>
        <taxon>Araneae</taxon>
        <taxon>Araneomorphae</taxon>
        <taxon>Entelegynae</taxon>
        <taxon>Araneoidea</taxon>
        <taxon>Nephilidae</taxon>
        <taxon>Trichonephila</taxon>
    </lineage>
</organism>
<dbReference type="EMBL" id="BMAU01021277">
    <property type="protein sequence ID" value="GFY07726.1"/>
    <property type="molecule type" value="Genomic_DNA"/>
</dbReference>
<keyword evidence="2" id="KW-1185">Reference proteome</keyword>
<name>A0A8X6S8P4_TRICX</name>
<proteinExistence type="predicted"/>
<protein>
    <submittedName>
        <fullName evidence="1">Uncharacterized protein</fullName>
    </submittedName>
</protein>
<evidence type="ECO:0000313" key="2">
    <source>
        <dbReference type="Proteomes" id="UP000887159"/>
    </source>
</evidence>
<accession>A0A8X6S8P4</accession>
<gene>
    <name evidence="1" type="ORF">TNCV_4133231</name>
</gene>
<comment type="caution">
    <text evidence="1">The sequence shown here is derived from an EMBL/GenBank/DDBJ whole genome shotgun (WGS) entry which is preliminary data.</text>
</comment>
<dbReference type="AlphaFoldDB" id="A0A8X6S8P4"/>
<reference evidence="1" key="1">
    <citation type="submission" date="2020-08" db="EMBL/GenBank/DDBJ databases">
        <title>Multicomponent nature underlies the extraordinary mechanical properties of spider dragline silk.</title>
        <authorList>
            <person name="Kono N."/>
            <person name="Nakamura H."/>
            <person name="Mori M."/>
            <person name="Yoshida Y."/>
            <person name="Ohtoshi R."/>
            <person name="Malay A.D."/>
            <person name="Moran D.A.P."/>
            <person name="Tomita M."/>
            <person name="Numata K."/>
            <person name="Arakawa K."/>
        </authorList>
    </citation>
    <scope>NUCLEOTIDE SEQUENCE</scope>
</reference>
<sequence length="98" mass="11033">MHRGKDQLFTIANSGYRSVELSPLVQHNVFPDGNSRTTVRSPSVMLQERNRIPTSTPNQLGLRITCGTKMNLIRKEGTTPLRYPTTFGTVIFQKRTNG</sequence>
<evidence type="ECO:0000313" key="1">
    <source>
        <dbReference type="EMBL" id="GFY07726.1"/>
    </source>
</evidence>
<dbReference type="Proteomes" id="UP000887159">
    <property type="component" value="Unassembled WGS sequence"/>
</dbReference>